<accession>G0U2L6</accession>
<organism evidence="1">
    <name type="scientific">Trypanosoma vivax (strain Y486)</name>
    <dbReference type="NCBI Taxonomy" id="1055687"/>
    <lineage>
        <taxon>Eukaryota</taxon>
        <taxon>Discoba</taxon>
        <taxon>Euglenozoa</taxon>
        <taxon>Kinetoplastea</taxon>
        <taxon>Metakinetoplastina</taxon>
        <taxon>Trypanosomatida</taxon>
        <taxon>Trypanosomatidae</taxon>
        <taxon>Trypanosoma</taxon>
        <taxon>Duttonella</taxon>
    </lineage>
</organism>
<protein>
    <submittedName>
        <fullName evidence="1">Uncharacterized protein</fullName>
    </submittedName>
</protein>
<dbReference type="EMBL" id="HE573025">
    <property type="protein sequence ID" value="CCC50519.1"/>
    <property type="molecule type" value="Genomic_DNA"/>
</dbReference>
<dbReference type="AlphaFoldDB" id="G0U2L6"/>
<proteinExistence type="predicted"/>
<name>G0U2L6_TRYVY</name>
<evidence type="ECO:0000313" key="1">
    <source>
        <dbReference type="EMBL" id="CCC50519.1"/>
    </source>
</evidence>
<sequence length="226" mass="25375">MFPNGLPGPKARWSCESRTNKDGDCLIAPLWLTSLGQRGMANAPSTWVMAHVFQIRSVPSLPARWLSFFRWLQLKLLQAHPCLCTFAPQSVVHLLGARRLMQSSTLCSSLHCFDNLPSSTTSSTNGNAESICAHCRRAGELLSRGGARKLMGRLQCGTCTLMRCRCTFSFLQTSHCPSCFSCYYLLFFGVRRHIWIYFTVLPLCCLRTMGQAHEDVIPLTSWGGFW</sequence>
<reference evidence="1" key="1">
    <citation type="journal article" date="2012" name="Proc. Natl. Acad. Sci. U.S.A.">
        <title>Antigenic diversity is generated by distinct evolutionary mechanisms in African trypanosome species.</title>
        <authorList>
            <person name="Jackson A.P."/>
            <person name="Berry A."/>
            <person name="Aslett M."/>
            <person name="Allison H.C."/>
            <person name="Burton P."/>
            <person name="Vavrova-Anderson J."/>
            <person name="Brown R."/>
            <person name="Browne H."/>
            <person name="Corton N."/>
            <person name="Hauser H."/>
            <person name="Gamble J."/>
            <person name="Gilderthorp R."/>
            <person name="Marcello L."/>
            <person name="McQuillan J."/>
            <person name="Otto T.D."/>
            <person name="Quail M.A."/>
            <person name="Sanders M.J."/>
            <person name="van Tonder A."/>
            <person name="Ginger M.L."/>
            <person name="Field M.C."/>
            <person name="Barry J.D."/>
            <person name="Hertz-Fowler C."/>
            <person name="Berriman M."/>
        </authorList>
    </citation>
    <scope>NUCLEOTIDE SEQUENCE</scope>
    <source>
        <strain evidence="1">Y486</strain>
    </source>
</reference>
<dbReference type="VEuPathDB" id="TriTrypDB:TvY486_0903400"/>
<gene>
    <name evidence="1" type="ORF">TVY486_0903400</name>
</gene>